<name>A0A6J7MY61_9ZZZZ</name>
<sequence length="199" mass="21054">MISTRIRGHSHSETRVAIECGSSSRVTASSCSRTSSATLNGSGASVTSPSGYHRGPSGRRDTKYSTSASTPSPVLAEIGKYSANSKDAALESCDIMRSAVAASVLLSTRTEFFGIRSAIYRSPGPIAAVASMSKQATSIPSSEDVAVSFSRSPINVRGRWIPGVSTNTICDSGRLSTPRIWCRVVCGLSETIEIFWPRI</sequence>
<protein>
    <submittedName>
        <fullName evidence="2">Unannotated protein</fullName>
    </submittedName>
</protein>
<feature type="compositionally biased region" description="Polar residues" evidence="1">
    <location>
        <begin position="39"/>
        <end position="50"/>
    </location>
</feature>
<organism evidence="2">
    <name type="scientific">freshwater metagenome</name>
    <dbReference type="NCBI Taxonomy" id="449393"/>
    <lineage>
        <taxon>unclassified sequences</taxon>
        <taxon>metagenomes</taxon>
        <taxon>ecological metagenomes</taxon>
    </lineage>
</organism>
<evidence type="ECO:0000313" key="2">
    <source>
        <dbReference type="EMBL" id="CAB4986150.1"/>
    </source>
</evidence>
<reference evidence="2" key="1">
    <citation type="submission" date="2020-05" db="EMBL/GenBank/DDBJ databases">
        <authorList>
            <person name="Chiriac C."/>
            <person name="Salcher M."/>
            <person name="Ghai R."/>
            <person name="Kavagutti S V."/>
        </authorList>
    </citation>
    <scope>NUCLEOTIDE SEQUENCE</scope>
</reference>
<dbReference type="EMBL" id="CAFBOG010000128">
    <property type="protein sequence ID" value="CAB4986150.1"/>
    <property type="molecule type" value="Genomic_DNA"/>
</dbReference>
<proteinExistence type="predicted"/>
<dbReference type="AlphaFoldDB" id="A0A6J7MY61"/>
<feature type="region of interest" description="Disordered" evidence="1">
    <location>
        <begin position="31"/>
        <end position="71"/>
    </location>
</feature>
<evidence type="ECO:0000256" key="1">
    <source>
        <dbReference type="SAM" id="MobiDB-lite"/>
    </source>
</evidence>
<gene>
    <name evidence="2" type="ORF">UFOPK3914_01323</name>
</gene>
<accession>A0A6J7MY61</accession>